<keyword evidence="6" id="KW-0804">Transcription</keyword>
<evidence type="ECO:0000256" key="6">
    <source>
        <dbReference type="ARBA" id="ARBA00023163"/>
    </source>
</evidence>
<dbReference type="InterPro" id="IPR036864">
    <property type="entry name" value="Zn2-C6_fun-type_DNA-bd_sf"/>
</dbReference>
<dbReference type="CDD" id="cd14686">
    <property type="entry name" value="bZIP"/>
    <property type="match status" value="1"/>
</dbReference>
<evidence type="ECO:0000259" key="9">
    <source>
        <dbReference type="SMART" id="SM00906"/>
    </source>
</evidence>
<dbReference type="CDD" id="cd12148">
    <property type="entry name" value="fungal_TF_MHR"/>
    <property type="match status" value="1"/>
</dbReference>
<evidence type="ECO:0000256" key="5">
    <source>
        <dbReference type="ARBA" id="ARBA00023125"/>
    </source>
</evidence>
<organism evidence="10 11">
    <name type="scientific">Lachnellula suecica</name>
    <dbReference type="NCBI Taxonomy" id="602035"/>
    <lineage>
        <taxon>Eukaryota</taxon>
        <taxon>Fungi</taxon>
        <taxon>Dikarya</taxon>
        <taxon>Ascomycota</taxon>
        <taxon>Pezizomycotina</taxon>
        <taxon>Leotiomycetes</taxon>
        <taxon>Helotiales</taxon>
        <taxon>Lachnaceae</taxon>
        <taxon>Lachnellula</taxon>
    </lineage>
</organism>
<comment type="caution">
    <text evidence="10">The sequence shown here is derived from an EMBL/GenBank/DDBJ whole genome shotgun (WGS) entry which is preliminary data.</text>
</comment>
<accession>A0A8T9CFJ9</accession>
<feature type="domain" description="Xylanolytic transcriptional activator regulatory" evidence="9">
    <location>
        <begin position="329"/>
        <end position="404"/>
    </location>
</feature>
<keyword evidence="3" id="KW-0862">Zinc</keyword>
<sequence>MDPRVVADKDHRCRRRKQKVKTIHYLLDIAVLIVGQHVYPNCSNCESARVRCLTYHSGKHTEIPRDYISDLEAQVAKLTRENRELQTRTQVPPVNCINYTSLEPSSPTIREVSTPIEDLVTPAENSNHLQDLVTTVRNVVVERSKQPRFLGASSGITLAKMVMASIRTDVLPQSHLFSTQSSDNHSSSTSAPTTASTAAAESSLPPRHAADHLVEVYFQYRTPHLPIVERSRVEEALESAYLSINGAQSINRSVEKDIFTTYMILAIALCNVPNPSGGTGRVLQSEGCFRSAICWIEKVITYSKSDLETLRAVLLLAQFVSMCPWQGSLWHLSGIALRICIDMGLQWETEKQTFDTNAEMLYERRRLWYSAYHFDRVLCITLGRPFGIIDESTRVPLPNPWAITRLPFSQETNNFDIHHQRAHNHLFAMAKLESEIKHVQHSQTWSLKIAYPKPNFAIWVQDIQPRLQEWYSTIPDIGKAHPLSIFANQAYWDTIYNNAVLLLHRPTSGIQYSSTEAISISHEAACKLIASIKILQREGKLDVLWKSVHHLFMAGLTVIYGLWQSKEIRDRNPVSASISTLQSCSSSLFAMSETFHGAAGCRDVFDTLSSVTVDWLVTNDAEKVRQNRVEFEKQVEDLLQQLQPSRGGMFTNDDSVNDMSTMLSTDNFAFGEMLNSAAQWPNFQNVDISDMGSDPMAGTEFNLGSYTFS</sequence>
<dbReference type="PANTHER" id="PTHR47782">
    <property type="entry name" value="ZN(II)2CYS6 TRANSCRIPTION FACTOR (EUROFUNG)-RELATED"/>
    <property type="match status" value="1"/>
</dbReference>
<dbReference type="SMART" id="SM00906">
    <property type="entry name" value="Fungal_trans"/>
    <property type="match status" value="1"/>
</dbReference>
<dbReference type="GO" id="GO:0043565">
    <property type="term" value="F:sequence-specific DNA binding"/>
    <property type="evidence" value="ECO:0007669"/>
    <property type="project" value="TreeGrafter"/>
</dbReference>
<evidence type="ECO:0000256" key="1">
    <source>
        <dbReference type="ARBA" id="ARBA00004123"/>
    </source>
</evidence>
<evidence type="ECO:0000256" key="3">
    <source>
        <dbReference type="ARBA" id="ARBA00022833"/>
    </source>
</evidence>
<dbReference type="OrthoDB" id="2399539at2759"/>
<dbReference type="GO" id="GO:0008270">
    <property type="term" value="F:zinc ion binding"/>
    <property type="evidence" value="ECO:0007669"/>
    <property type="project" value="InterPro"/>
</dbReference>
<dbReference type="InterPro" id="IPR007219">
    <property type="entry name" value="XnlR_reg_dom"/>
</dbReference>
<keyword evidence="7" id="KW-0539">Nucleus</keyword>
<dbReference type="GO" id="GO:0005634">
    <property type="term" value="C:nucleus"/>
    <property type="evidence" value="ECO:0007669"/>
    <property type="project" value="UniProtKB-SubCell"/>
</dbReference>
<feature type="region of interest" description="Disordered" evidence="8">
    <location>
        <begin position="177"/>
        <end position="204"/>
    </location>
</feature>
<dbReference type="Pfam" id="PF04082">
    <property type="entry name" value="Fungal_trans"/>
    <property type="match status" value="1"/>
</dbReference>
<keyword evidence="5" id="KW-0238">DNA-binding</keyword>
<evidence type="ECO:0000256" key="7">
    <source>
        <dbReference type="ARBA" id="ARBA00023242"/>
    </source>
</evidence>
<keyword evidence="4" id="KW-0805">Transcription regulation</keyword>
<dbReference type="Gene3D" id="4.10.240.10">
    <property type="entry name" value="Zn(2)-C6 fungal-type DNA-binding domain"/>
    <property type="match status" value="1"/>
</dbReference>
<reference evidence="10 11" key="1">
    <citation type="submission" date="2018-05" db="EMBL/GenBank/DDBJ databases">
        <title>Genome sequencing and assembly of the regulated plant pathogen Lachnellula willkommii and related sister species for the development of diagnostic species identification markers.</title>
        <authorList>
            <person name="Giroux E."/>
            <person name="Bilodeau G."/>
        </authorList>
    </citation>
    <scope>NUCLEOTIDE SEQUENCE [LARGE SCALE GENOMIC DNA]</scope>
    <source>
        <strain evidence="10 11">CBS 268.59</strain>
    </source>
</reference>
<dbReference type="GO" id="GO:0045944">
    <property type="term" value="P:positive regulation of transcription by RNA polymerase II"/>
    <property type="evidence" value="ECO:0007669"/>
    <property type="project" value="TreeGrafter"/>
</dbReference>
<dbReference type="Proteomes" id="UP000469558">
    <property type="component" value="Unassembled WGS sequence"/>
</dbReference>
<feature type="compositionally biased region" description="Low complexity" evidence="8">
    <location>
        <begin position="178"/>
        <end position="203"/>
    </location>
</feature>
<name>A0A8T9CFJ9_9HELO</name>
<keyword evidence="11" id="KW-1185">Reference proteome</keyword>
<protein>
    <submittedName>
        <fullName evidence="10">Positive regulator of purine utilization</fullName>
    </submittedName>
</protein>
<dbReference type="PANTHER" id="PTHR47782:SF1">
    <property type="entry name" value="PYRIMIDINE PATHWAY REGULATORY PROTEIN 1"/>
    <property type="match status" value="1"/>
</dbReference>
<dbReference type="AlphaFoldDB" id="A0A8T9CFJ9"/>
<dbReference type="EMBL" id="QGMK01000073">
    <property type="protein sequence ID" value="TVY84565.1"/>
    <property type="molecule type" value="Genomic_DNA"/>
</dbReference>
<evidence type="ECO:0000313" key="11">
    <source>
        <dbReference type="Proteomes" id="UP000469558"/>
    </source>
</evidence>
<comment type="subcellular location">
    <subcellularLocation>
        <location evidence="1">Nucleus</location>
    </subcellularLocation>
</comment>
<gene>
    <name evidence="10" type="primary">uaY_1</name>
    <name evidence="10" type="ORF">LSUE1_G002756</name>
</gene>
<evidence type="ECO:0000256" key="2">
    <source>
        <dbReference type="ARBA" id="ARBA00022723"/>
    </source>
</evidence>
<dbReference type="GO" id="GO:0000981">
    <property type="term" value="F:DNA-binding transcription factor activity, RNA polymerase II-specific"/>
    <property type="evidence" value="ECO:0007669"/>
    <property type="project" value="InterPro"/>
</dbReference>
<evidence type="ECO:0000313" key="10">
    <source>
        <dbReference type="EMBL" id="TVY84565.1"/>
    </source>
</evidence>
<evidence type="ECO:0000256" key="8">
    <source>
        <dbReference type="SAM" id="MobiDB-lite"/>
    </source>
</evidence>
<proteinExistence type="predicted"/>
<dbReference type="InterPro" id="IPR052202">
    <property type="entry name" value="Yeast_MetPath_Reg"/>
</dbReference>
<dbReference type="GO" id="GO:0006351">
    <property type="term" value="P:DNA-templated transcription"/>
    <property type="evidence" value="ECO:0007669"/>
    <property type="project" value="InterPro"/>
</dbReference>
<evidence type="ECO:0000256" key="4">
    <source>
        <dbReference type="ARBA" id="ARBA00023015"/>
    </source>
</evidence>
<keyword evidence="2" id="KW-0479">Metal-binding</keyword>